<evidence type="ECO:0000313" key="3">
    <source>
        <dbReference type="Proteomes" id="UP000198619"/>
    </source>
</evidence>
<evidence type="ECO:0000313" key="2">
    <source>
        <dbReference type="EMBL" id="SFA97168.1"/>
    </source>
</evidence>
<organism evidence="2 3">
    <name type="scientific">Clostridium frigidicarnis</name>
    <dbReference type="NCBI Taxonomy" id="84698"/>
    <lineage>
        <taxon>Bacteria</taxon>
        <taxon>Bacillati</taxon>
        <taxon>Bacillota</taxon>
        <taxon>Clostridia</taxon>
        <taxon>Eubacteriales</taxon>
        <taxon>Clostridiaceae</taxon>
        <taxon>Clostridium</taxon>
    </lineage>
</organism>
<sequence length="152" mass="18188">MKLKFIKPTKDHGELIATWKYSGEYSFYDNDKTESKREWSKNIDKEENTFVIYNENNELIGNCSFDYEDGEFMLGVQMKPAITGKGMGTEFVKEILDFGRKQYKFNKIELLVAKFNKRAIKVYERQGFIITEEFMWHVNNEDKEFISMKRVW</sequence>
<name>A0A1I0XA40_9CLOT</name>
<dbReference type="GO" id="GO:0016747">
    <property type="term" value="F:acyltransferase activity, transferring groups other than amino-acyl groups"/>
    <property type="evidence" value="ECO:0007669"/>
    <property type="project" value="InterPro"/>
</dbReference>
<protein>
    <submittedName>
        <fullName evidence="2">Ribosomal-protein-alanine N-acetyltransferase</fullName>
    </submittedName>
</protein>
<dbReference type="EMBL" id="FOKI01000007">
    <property type="protein sequence ID" value="SFA97168.1"/>
    <property type="molecule type" value="Genomic_DNA"/>
</dbReference>
<dbReference type="PANTHER" id="PTHR43792">
    <property type="entry name" value="GNAT FAMILY, PUTATIVE (AFU_ORTHOLOGUE AFUA_3G00765)-RELATED-RELATED"/>
    <property type="match status" value="1"/>
</dbReference>
<dbReference type="Pfam" id="PF13302">
    <property type="entry name" value="Acetyltransf_3"/>
    <property type="match status" value="1"/>
</dbReference>
<feature type="domain" description="N-acetyltransferase" evidence="1">
    <location>
        <begin position="1"/>
        <end position="152"/>
    </location>
</feature>
<dbReference type="PANTHER" id="PTHR43792:SF1">
    <property type="entry name" value="N-ACETYLTRANSFERASE DOMAIN-CONTAINING PROTEIN"/>
    <property type="match status" value="1"/>
</dbReference>
<dbReference type="OrthoDB" id="423921at2"/>
<evidence type="ECO:0000259" key="1">
    <source>
        <dbReference type="PROSITE" id="PS51186"/>
    </source>
</evidence>
<dbReference type="InterPro" id="IPR016181">
    <property type="entry name" value="Acyl_CoA_acyltransferase"/>
</dbReference>
<dbReference type="InterPro" id="IPR051531">
    <property type="entry name" value="N-acetyltransferase"/>
</dbReference>
<dbReference type="Proteomes" id="UP000198619">
    <property type="component" value="Unassembled WGS sequence"/>
</dbReference>
<proteinExistence type="predicted"/>
<reference evidence="2 3" key="1">
    <citation type="submission" date="2016-10" db="EMBL/GenBank/DDBJ databases">
        <authorList>
            <person name="de Groot N.N."/>
        </authorList>
    </citation>
    <scope>NUCLEOTIDE SEQUENCE [LARGE SCALE GENOMIC DNA]</scope>
    <source>
        <strain evidence="2 3">DSM 12271</strain>
    </source>
</reference>
<dbReference type="STRING" id="84698.SAMN04488528_1007144"/>
<dbReference type="InterPro" id="IPR000182">
    <property type="entry name" value="GNAT_dom"/>
</dbReference>
<keyword evidence="3" id="KW-1185">Reference proteome</keyword>
<accession>A0A1I0XA40</accession>
<dbReference type="SUPFAM" id="SSF55729">
    <property type="entry name" value="Acyl-CoA N-acyltransferases (Nat)"/>
    <property type="match status" value="1"/>
</dbReference>
<dbReference type="RefSeq" id="WP_090039864.1">
    <property type="nucleotide sequence ID" value="NZ_FOKI01000007.1"/>
</dbReference>
<dbReference type="PROSITE" id="PS51186">
    <property type="entry name" value="GNAT"/>
    <property type="match status" value="1"/>
</dbReference>
<dbReference type="Gene3D" id="3.40.630.30">
    <property type="match status" value="1"/>
</dbReference>
<gene>
    <name evidence="2" type="ORF">SAMN04488528_1007144</name>
</gene>
<keyword evidence="2" id="KW-0808">Transferase</keyword>
<dbReference type="AlphaFoldDB" id="A0A1I0XA40"/>